<evidence type="ECO:0000256" key="7">
    <source>
        <dbReference type="SAM" id="Phobius"/>
    </source>
</evidence>
<feature type="region of interest" description="Disordered" evidence="6">
    <location>
        <begin position="1"/>
        <end position="21"/>
    </location>
</feature>
<feature type="domain" description="SMB" evidence="9">
    <location>
        <begin position="69"/>
        <end position="116"/>
    </location>
</feature>
<dbReference type="PRINTS" id="PR00249">
    <property type="entry name" value="GPCRSECRETIN"/>
</dbReference>
<feature type="transmembrane region" description="Helical" evidence="7">
    <location>
        <begin position="340"/>
        <end position="360"/>
    </location>
</feature>
<dbReference type="InterPro" id="IPR001212">
    <property type="entry name" value="Somatomedin_B_dom"/>
</dbReference>
<keyword evidence="5" id="KW-1015">Disulfide bond</keyword>
<dbReference type="Proteomes" id="UP001163046">
    <property type="component" value="Unassembled WGS sequence"/>
</dbReference>
<dbReference type="Pfam" id="PF01033">
    <property type="entry name" value="Somatomedin_B"/>
    <property type="match status" value="1"/>
</dbReference>
<keyword evidence="11" id="KW-1185">Reference proteome</keyword>
<dbReference type="PROSITE" id="PS50958">
    <property type="entry name" value="SMB_2"/>
    <property type="match status" value="1"/>
</dbReference>
<dbReference type="PROSITE" id="PS50261">
    <property type="entry name" value="G_PROTEIN_RECEP_F2_4"/>
    <property type="match status" value="1"/>
</dbReference>
<name>A0A9W9ZY63_9CNID</name>
<evidence type="ECO:0000256" key="2">
    <source>
        <dbReference type="ARBA" id="ARBA00022692"/>
    </source>
</evidence>
<keyword evidence="4 7" id="KW-0472">Membrane</keyword>
<keyword evidence="2 7" id="KW-0812">Transmembrane</keyword>
<dbReference type="SMART" id="SM00201">
    <property type="entry name" value="SO"/>
    <property type="match status" value="1"/>
</dbReference>
<proteinExistence type="predicted"/>
<evidence type="ECO:0000259" key="8">
    <source>
        <dbReference type="PROSITE" id="PS50261"/>
    </source>
</evidence>
<dbReference type="GO" id="GO:0016020">
    <property type="term" value="C:membrane"/>
    <property type="evidence" value="ECO:0007669"/>
    <property type="project" value="UniProtKB-SubCell"/>
</dbReference>
<dbReference type="Gene3D" id="1.20.1070.10">
    <property type="entry name" value="Rhodopsin 7-helix transmembrane proteins"/>
    <property type="match status" value="1"/>
</dbReference>
<gene>
    <name evidence="10" type="ORF">OS493_032987</name>
</gene>
<evidence type="ECO:0000256" key="5">
    <source>
        <dbReference type="ARBA" id="ARBA00023157"/>
    </source>
</evidence>
<dbReference type="OrthoDB" id="5990066at2759"/>
<dbReference type="Pfam" id="PF00002">
    <property type="entry name" value="7tm_2"/>
    <property type="match status" value="1"/>
</dbReference>
<feature type="domain" description="G-protein coupled receptors family 2 profile 2" evidence="8">
    <location>
        <begin position="271"/>
        <end position="445"/>
    </location>
</feature>
<dbReference type="Gene3D" id="4.10.410.20">
    <property type="match status" value="1"/>
</dbReference>
<comment type="subcellular location">
    <subcellularLocation>
        <location evidence="1">Membrane</location>
        <topology evidence="1">Multi-pass membrane protein</topology>
    </subcellularLocation>
</comment>
<comment type="caution">
    <text evidence="10">The sequence shown here is derived from an EMBL/GenBank/DDBJ whole genome shotgun (WGS) entry which is preliminary data.</text>
</comment>
<dbReference type="PANTHER" id="PTHR45902:SF1">
    <property type="entry name" value="LATROPHILIN RECEPTOR-LIKE PROTEIN A"/>
    <property type="match status" value="1"/>
</dbReference>
<evidence type="ECO:0008006" key="12">
    <source>
        <dbReference type="Google" id="ProtNLM"/>
    </source>
</evidence>
<evidence type="ECO:0000259" key="9">
    <source>
        <dbReference type="PROSITE" id="PS50958"/>
    </source>
</evidence>
<dbReference type="InterPro" id="IPR000832">
    <property type="entry name" value="GPCR_2_secretin-like"/>
</dbReference>
<feature type="transmembrane region" description="Helical" evidence="7">
    <location>
        <begin position="307"/>
        <end position="328"/>
    </location>
</feature>
<dbReference type="InterPro" id="IPR036024">
    <property type="entry name" value="Somatomedin_B-like_dom_sf"/>
</dbReference>
<dbReference type="GO" id="GO:0004930">
    <property type="term" value="F:G protein-coupled receptor activity"/>
    <property type="evidence" value="ECO:0007669"/>
    <property type="project" value="InterPro"/>
</dbReference>
<dbReference type="SUPFAM" id="SSF90188">
    <property type="entry name" value="Somatomedin B domain"/>
    <property type="match status" value="1"/>
</dbReference>
<feature type="transmembrane region" description="Helical" evidence="7">
    <location>
        <begin position="380"/>
        <end position="403"/>
    </location>
</feature>
<sequence length="471" mass="52607">MSSREEYNQPTKEKQKHEDLKTSVEGVPILAIDKTDSNSQMNLKFTFRHRITRDVSFSSSELDNITCHGDSSCMGKCRAERDPGPINEDIKCFCDIHCTVFQDCCADYEQTCLPVAIVHGNSSRSLDIELWACNHGGTVQGAKGVWMISACPANWTQDEIAINCTGNVRHLSEGCRDFAPVIHETDYWSNQTETNNGSMIPVGDILVCRKALEFSCSGTFIHLKDNEYVILSNRSLYKNGSNMIYDFMLIDGKAAICVSVSSDSVKANVALAVISYVGIGLSIACLVLVLITYLLFKELRSLPGVNLMNLCLSLLIAHSLFMTAGGATHNRLVCTSVAVLLHYFYLSSFIWMSLIAFDTYRTFSRTCHTRQRTGKLKTRFLALGWLPALLFVVICFSLDQSGLVAIGYGGTDHCWINNVKSNTFVFVIPVAFSILFNALFFLLTVNSSGRSKSKRNKWQKQQTVEETWCFF</sequence>
<dbReference type="GO" id="GO:0007166">
    <property type="term" value="P:cell surface receptor signaling pathway"/>
    <property type="evidence" value="ECO:0007669"/>
    <property type="project" value="InterPro"/>
</dbReference>
<dbReference type="PROSITE" id="PS00524">
    <property type="entry name" value="SMB_1"/>
    <property type="match status" value="1"/>
</dbReference>
<evidence type="ECO:0000256" key="4">
    <source>
        <dbReference type="ARBA" id="ARBA00023136"/>
    </source>
</evidence>
<evidence type="ECO:0000313" key="10">
    <source>
        <dbReference type="EMBL" id="KAJ7389183.1"/>
    </source>
</evidence>
<reference evidence="10" key="1">
    <citation type="submission" date="2023-01" db="EMBL/GenBank/DDBJ databases">
        <title>Genome assembly of the deep-sea coral Lophelia pertusa.</title>
        <authorList>
            <person name="Herrera S."/>
            <person name="Cordes E."/>
        </authorList>
    </citation>
    <scope>NUCLEOTIDE SEQUENCE</scope>
    <source>
        <strain evidence="10">USNM1676648</strain>
        <tissue evidence="10">Polyp</tissue>
    </source>
</reference>
<feature type="transmembrane region" description="Helical" evidence="7">
    <location>
        <begin position="423"/>
        <end position="445"/>
    </location>
</feature>
<evidence type="ECO:0000313" key="11">
    <source>
        <dbReference type="Proteomes" id="UP001163046"/>
    </source>
</evidence>
<dbReference type="SUPFAM" id="SSF81321">
    <property type="entry name" value="Family A G protein-coupled receptor-like"/>
    <property type="match status" value="1"/>
</dbReference>
<dbReference type="CDD" id="cd13952">
    <property type="entry name" value="7tm_classB"/>
    <property type="match status" value="1"/>
</dbReference>
<dbReference type="InterPro" id="IPR053231">
    <property type="entry name" value="GPCR_LN-TM7"/>
</dbReference>
<protein>
    <recommendedName>
        <fullName evidence="12">G-protein coupled receptor</fullName>
    </recommendedName>
</protein>
<dbReference type="PANTHER" id="PTHR45902">
    <property type="entry name" value="LATROPHILIN RECEPTOR-LIKE PROTEIN A"/>
    <property type="match status" value="1"/>
</dbReference>
<feature type="transmembrane region" description="Helical" evidence="7">
    <location>
        <begin position="269"/>
        <end position="295"/>
    </location>
</feature>
<evidence type="ECO:0000256" key="6">
    <source>
        <dbReference type="SAM" id="MobiDB-lite"/>
    </source>
</evidence>
<evidence type="ECO:0000256" key="3">
    <source>
        <dbReference type="ARBA" id="ARBA00022989"/>
    </source>
</evidence>
<organism evidence="10 11">
    <name type="scientific">Desmophyllum pertusum</name>
    <dbReference type="NCBI Taxonomy" id="174260"/>
    <lineage>
        <taxon>Eukaryota</taxon>
        <taxon>Metazoa</taxon>
        <taxon>Cnidaria</taxon>
        <taxon>Anthozoa</taxon>
        <taxon>Hexacorallia</taxon>
        <taxon>Scleractinia</taxon>
        <taxon>Caryophylliina</taxon>
        <taxon>Caryophylliidae</taxon>
        <taxon>Desmophyllum</taxon>
    </lineage>
</organism>
<dbReference type="AlphaFoldDB" id="A0A9W9ZY63"/>
<keyword evidence="3 7" id="KW-1133">Transmembrane helix</keyword>
<dbReference type="InterPro" id="IPR017981">
    <property type="entry name" value="GPCR_2-like_7TM"/>
</dbReference>
<dbReference type="EMBL" id="MU825438">
    <property type="protein sequence ID" value="KAJ7389183.1"/>
    <property type="molecule type" value="Genomic_DNA"/>
</dbReference>
<accession>A0A9W9ZY63</accession>
<evidence type="ECO:0000256" key="1">
    <source>
        <dbReference type="ARBA" id="ARBA00004141"/>
    </source>
</evidence>